<feature type="region of interest" description="Disordered" evidence="3">
    <location>
        <begin position="52"/>
        <end position="77"/>
    </location>
</feature>
<dbReference type="RefSeq" id="WP_042534684.1">
    <property type="nucleotide sequence ID" value="NZ_CAXOIH010000001.1"/>
</dbReference>
<organism evidence="4 5">
    <name type="scientific">Oceanobacillus oncorhynchi</name>
    <dbReference type="NCBI Taxonomy" id="545501"/>
    <lineage>
        <taxon>Bacteria</taxon>
        <taxon>Bacillati</taxon>
        <taxon>Bacillota</taxon>
        <taxon>Bacilli</taxon>
        <taxon>Bacillales</taxon>
        <taxon>Bacillaceae</taxon>
        <taxon>Oceanobacillus</taxon>
    </lineage>
</organism>
<comment type="similarity">
    <text evidence="2">Belongs to the UPF0291 family.</text>
</comment>
<dbReference type="Gene3D" id="1.10.287.540">
    <property type="entry name" value="Helix hairpin bin"/>
    <property type="match status" value="1"/>
</dbReference>
<comment type="subcellular location">
    <subcellularLocation>
        <location evidence="2">Cytoplasm</location>
    </subcellularLocation>
</comment>
<evidence type="ECO:0000256" key="3">
    <source>
        <dbReference type="SAM" id="MobiDB-lite"/>
    </source>
</evidence>
<dbReference type="PANTHER" id="PTHR37300:SF1">
    <property type="entry name" value="UPF0291 PROTEIN YNZC"/>
    <property type="match status" value="1"/>
</dbReference>
<gene>
    <name evidence="4" type="ORF">BN997_04020</name>
</gene>
<protein>
    <recommendedName>
        <fullName evidence="2">UPF0291 protein BN997_04020</fullName>
    </recommendedName>
</protein>
<evidence type="ECO:0000256" key="2">
    <source>
        <dbReference type="HAMAP-Rule" id="MF_01103"/>
    </source>
</evidence>
<dbReference type="PANTHER" id="PTHR37300">
    <property type="entry name" value="UPF0291 PROTEIN CBO2609/CLC_2481"/>
    <property type="match status" value="1"/>
</dbReference>
<evidence type="ECO:0000313" key="4">
    <source>
        <dbReference type="EMBL" id="CEI84086.1"/>
    </source>
</evidence>
<feature type="compositionally biased region" description="Basic and acidic residues" evidence="3">
    <location>
        <begin position="66"/>
        <end position="77"/>
    </location>
</feature>
<name>A0A0A1MZ92_9BACI</name>
<keyword evidence="5" id="KW-1185">Reference proteome</keyword>
<dbReference type="GO" id="GO:0005737">
    <property type="term" value="C:cytoplasm"/>
    <property type="evidence" value="ECO:0007669"/>
    <property type="project" value="UniProtKB-SubCell"/>
</dbReference>
<dbReference type="EMBL" id="CDGG01000001">
    <property type="protein sequence ID" value="CEI84086.1"/>
    <property type="molecule type" value="Genomic_DNA"/>
</dbReference>
<dbReference type="STRING" id="545501.BN997_04020"/>
<evidence type="ECO:0000256" key="1">
    <source>
        <dbReference type="ARBA" id="ARBA00022490"/>
    </source>
</evidence>
<sequence>MLSKDKLNRINMLANKAKSEGLTEEEKTEQQNLRKEYLANVRGSFKNHLKGMTVIDPAGNDVTPQKLRDYQERNKKH</sequence>
<dbReference type="InterPro" id="IPR009242">
    <property type="entry name" value="DUF896"/>
</dbReference>
<evidence type="ECO:0000313" key="5">
    <source>
        <dbReference type="Proteomes" id="UP000040453"/>
    </source>
</evidence>
<dbReference type="Proteomes" id="UP000040453">
    <property type="component" value="Unassembled WGS sequence"/>
</dbReference>
<dbReference type="SUPFAM" id="SSF158221">
    <property type="entry name" value="YnzC-like"/>
    <property type="match status" value="1"/>
</dbReference>
<reference evidence="4 5" key="1">
    <citation type="submission" date="2014-11" db="EMBL/GenBank/DDBJ databases">
        <authorList>
            <person name="Urmite Genomes Urmite Genomes"/>
        </authorList>
    </citation>
    <scope>NUCLEOTIDE SEQUENCE [LARGE SCALE GENOMIC DNA]</scope>
    <source>
        <strain evidence="4 5">Oc5</strain>
    </source>
</reference>
<accession>A0A0A1MZ92</accession>
<keyword evidence="1 2" id="KW-0963">Cytoplasm</keyword>
<dbReference type="Pfam" id="PF05979">
    <property type="entry name" value="DUF896"/>
    <property type="match status" value="1"/>
</dbReference>
<dbReference type="AlphaFoldDB" id="A0A0A1MZ92"/>
<dbReference type="OrthoDB" id="390105at2"/>
<dbReference type="HAMAP" id="MF_01103">
    <property type="entry name" value="UPF0291"/>
    <property type="match status" value="1"/>
</dbReference>
<proteinExistence type="inferred from homology"/>